<accession>A0A5B8VCC4</accession>
<dbReference type="InterPro" id="IPR012657">
    <property type="entry name" value="23S_rRNA-intervening_sequence"/>
</dbReference>
<dbReference type="OrthoDB" id="9811959at2"/>
<proteinExistence type="predicted"/>
<dbReference type="CDD" id="cd16377">
    <property type="entry name" value="23S_rRNA_IVP_like"/>
    <property type="match status" value="1"/>
</dbReference>
<keyword evidence="2" id="KW-1185">Reference proteome</keyword>
<dbReference type="PANTHER" id="PTHR38471:SF2">
    <property type="entry name" value="FOUR HELIX BUNDLE PROTEIN"/>
    <property type="match status" value="1"/>
</dbReference>
<dbReference type="NCBIfam" id="TIGR02436">
    <property type="entry name" value="four helix bundle protein"/>
    <property type="match status" value="1"/>
</dbReference>
<dbReference type="InterPro" id="IPR036583">
    <property type="entry name" value="23S_rRNA_IVS_sf"/>
</dbReference>
<organism evidence="1 2">
    <name type="scientific">Panacibacter ginsenosidivorans</name>
    <dbReference type="NCBI Taxonomy" id="1813871"/>
    <lineage>
        <taxon>Bacteria</taxon>
        <taxon>Pseudomonadati</taxon>
        <taxon>Bacteroidota</taxon>
        <taxon>Chitinophagia</taxon>
        <taxon>Chitinophagales</taxon>
        <taxon>Chitinophagaceae</taxon>
        <taxon>Panacibacter</taxon>
    </lineage>
</organism>
<dbReference type="RefSeq" id="WP_147189745.1">
    <property type="nucleotide sequence ID" value="NZ_CP042435.1"/>
</dbReference>
<name>A0A5B8VCC4_9BACT</name>
<dbReference type="Pfam" id="PF05635">
    <property type="entry name" value="23S_rRNA_IVP"/>
    <property type="match status" value="1"/>
</dbReference>
<protein>
    <submittedName>
        <fullName evidence="1">Four helix bundle protein</fullName>
    </submittedName>
</protein>
<dbReference type="SUPFAM" id="SSF158446">
    <property type="entry name" value="IVS-encoded protein-like"/>
    <property type="match status" value="1"/>
</dbReference>
<evidence type="ECO:0000313" key="1">
    <source>
        <dbReference type="EMBL" id="QEC67938.1"/>
    </source>
</evidence>
<dbReference type="KEGG" id="pgin:FRZ67_11735"/>
<gene>
    <name evidence="1" type="ORF">FRZ67_11735</name>
</gene>
<sequence length="124" mass="14673">MNENAHQSFTELEVWKKTGLLKNEVYELVKTFPLEEKFRLTDQMIRSSRSINSNISEGHGRFTYKDQLHFCIQARGSLSETYNHLIDALDCRYINGEQLTYYKTKIDEVERLLNGYISFLRNNL</sequence>
<dbReference type="Proteomes" id="UP000321533">
    <property type="component" value="Chromosome"/>
</dbReference>
<reference evidence="1 2" key="1">
    <citation type="journal article" date="2016" name="Int. J. Syst. Evol. Microbiol.">
        <title>Panacibacter ginsenosidivorans gen. nov., sp. nov., with ginsenoside converting activity isolated from soil of a ginseng field.</title>
        <authorList>
            <person name="Siddiqi M.Z."/>
            <person name="Muhammad Shafi S."/>
            <person name="Choi K.D."/>
            <person name="Im W.T."/>
        </authorList>
    </citation>
    <scope>NUCLEOTIDE SEQUENCE [LARGE SCALE GENOMIC DNA]</scope>
    <source>
        <strain evidence="1 2">Gsoil1550</strain>
    </source>
</reference>
<dbReference type="PANTHER" id="PTHR38471">
    <property type="entry name" value="FOUR HELIX BUNDLE PROTEIN"/>
    <property type="match status" value="1"/>
</dbReference>
<dbReference type="Gene3D" id="1.20.1440.60">
    <property type="entry name" value="23S rRNA-intervening sequence"/>
    <property type="match status" value="1"/>
</dbReference>
<evidence type="ECO:0000313" key="2">
    <source>
        <dbReference type="Proteomes" id="UP000321533"/>
    </source>
</evidence>
<dbReference type="AlphaFoldDB" id="A0A5B8VCC4"/>
<dbReference type="EMBL" id="CP042435">
    <property type="protein sequence ID" value="QEC67938.1"/>
    <property type="molecule type" value="Genomic_DNA"/>
</dbReference>